<feature type="signal peptide" evidence="1">
    <location>
        <begin position="1"/>
        <end position="23"/>
    </location>
</feature>
<proteinExistence type="predicted"/>
<dbReference type="PROSITE" id="PS50983">
    <property type="entry name" value="FE_B12_PBP"/>
    <property type="match status" value="1"/>
</dbReference>
<gene>
    <name evidence="3" type="ORF">CKO31_06715</name>
</gene>
<accession>A0ABS1CEV1</accession>
<name>A0ABS1CEV1_9GAMM</name>
<dbReference type="RefSeq" id="WP_200235298.1">
    <property type="nucleotide sequence ID" value="NZ_NRRV01000012.1"/>
</dbReference>
<keyword evidence="1" id="KW-0732">Signal</keyword>
<keyword evidence="4" id="KW-1185">Reference proteome</keyword>
<evidence type="ECO:0000259" key="2">
    <source>
        <dbReference type="PROSITE" id="PS50983"/>
    </source>
</evidence>
<dbReference type="InterPro" id="IPR050902">
    <property type="entry name" value="ABC_Transporter_SBP"/>
</dbReference>
<comment type="caution">
    <text evidence="3">The sequence shown here is derived from an EMBL/GenBank/DDBJ whole genome shotgun (WGS) entry which is preliminary data.</text>
</comment>
<evidence type="ECO:0000256" key="1">
    <source>
        <dbReference type="SAM" id="SignalP"/>
    </source>
</evidence>
<feature type="chain" id="PRO_5047328642" description="Fe/B12 periplasmic-binding domain-containing protein" evidence="1">
    <location>
        <begin position="24"/>
        <end position="307"/>
    </location>
</feature>
<dbReference type="PANTHER" id="PTHR30535:SF4">
    <property type="entry name" value="HEMIN-BINDING PERIPLASMIC PROTEIN HMUT"/>
    <property type="match status" value="1"/>
</dbReference>
<evidence type="ECO:0000313" key="4">
    <source>
        <dbReference type="Proteomes" id="UP000748752"/>
    </source>
</evidence>
<dbReference type="EMBL" id="NRRV01000012">
    <property type="protein sequence ID" value="MBK1630441.1"/>
    <property type="molecule type" value="Genomic_DNA"/>
</dbReference>
<dbReference type="SUPFAM" id="SSF53807">
    <property type="entry name" value="Helical backbone' metal receptor"/>
    <property type="match status" value="1"/>
</dbReference>
<reference evidence="3 4" key="1">
    <citation type="journal article" date="2020" name="Microorganisms">
        <title>Osmotic Adaptation and Compatible Solute Biosynthesis of Phototrophic Bacteria as Revealed from Genome Analyses.</title>
        <authorList>
            <person name="Imhoff J.F."/>
            <person name="Rahn T."/>
            <person name="Kunzel S."/>
            <person name="Keller A."/>
            <person name="Neulinger S.C."/>
        </authorList>
    </citation>
    <scope>NUCLEOTIDE SEQUENCE [LARGE SCALE GENOMIC DNA]</scope>
    <source>
        <strain evidence="3 4">DSM 6210</strain>
    </source>
</reference>
<organism evidence="3 4">
    <name type="scientific">Thiohalocapsa halophila</name>
    <dbReference type="NCBI Taxonomy" id="69359"/>
    <lineage>
        <taxon>Bacteria</taxon>
        <taxon>Pseudomonadati</taxon>
        <taxon>Pseudomonadota</taxon>
        <taxon>Gammaproteobacteria</taxon>
        <taxon>Chromatiales</taxon>
        <taxon>Chromatiaceae</taxon>
        <taxon>Thiohalocapsa</taxon>
    </lineage>
</organism>
<sequence>MSRARLAAASAAGLALLAATLTAEDTPAAPPQRIISVDGALTEIVYALGAADRLVGVDTTSLYPAAAEALPKVGYKRALSAEGLLSLSPEVVLATDDAGPPEVLEQVTRAGVPIRSIPDTPTVAGLHRKIDAVAELRDAEAAAERLRARIDRRLGAVEAATAEAARRPRVLFLLHVGGGNDLAAGRSTAADTVIRLAGGENVLHDAFEGYKPLSAEAALAAAPEVILVTERNLEGLGGKDGLLTRAALAATPAGDAGRVVSMDGPLLLAFGPRLGEAAATLARHLGTLEDDEVPTDTQAAGLAPAAP</sequence>
<dbReference type="PANTHER" id="PTHR30535">
    <property type="entry name" value="VITAMIN B12-BINDING PROTEIN"/>
    <property type="match status" value="1"/>
</dbReference>
<dbReference type="Pfam" id="PF01497">
    <property type="entry name" value="Peripla_BP_2"/>
    <property type="match status" value="1"/>
</dbReference>
<protein>
    <recommendedName>
        <fullName evidence="2">Fe/B12 periplasmic-binding domain-containing protein</fullName>
    </recommendedName>
</protein>
<feature type="domain" description="Fe/B12 periplasmic-binding" evidence="2">
    <location>
        <begin position="33"/>
        <end position="293"/>
    </location>
</feature>
<dbReference type="Gene3D" id="3.40.50.1980">
    <property type="entry name" value="Nitrogenase molybdenum iron protein domain"/>
    <property type="match status" value="2"/>
</dbReference>
<evidence type="ECO:0000313" key="3">
    <source>
        <dbReference type="EMBL" id="MBK1630441.1"/>
    </source>
</evidence>
<dbReference type="Proteomes" id="UP000748752">
    <property type="component" value="Unassembled WGS sequence"/>
</dbReference>
<dbReference type="InterPro" id="IPR002491">
    <property type="entry name" value="ABC_transptr_periplasmic_BD"/>
</dbReference>